<accession>A0A162S2K5</accession>
<feature type="transmembrane region" description="Helical" evidence="1">
    <location>
        <begin position="81"/>
        <end position="101"/>
    </location>
</feature>
<keyword evidence="1" id="KW-0812">Transmembrane</keyword>
<keyword evidence="3" id="KW-1185">Reference proteome</keyword>
<dbReference type="OrthoDB" id="1911869at2"/>
<dbReference type="PATRIC" id="fig|1121326.3.peg.3638"/>
<keyword evidence="1" id="KW-1133">Transmembrane helix</keyword>
<protein>
    <submittedName>
        <fullName evidence="2">Uncharacterized protein</fullName>
    </submittedName>
</protein>
<proteinExistence type="predicted"/>
<feature type="transmembrane region" description="Helical" evidence="1">
    <location>
        <begin position="51"/>
        <end position="69"/>
    </location>
</feature>
<organism evidence="2 3">
    <name type="scientific">Clostridium magnum DSM 2767</name>
    <dbReference type="NCBI Taxonomy" id="1121326"/>
    <lineage>
        <taxon>Bacteria</taxon>
        <taxon>Bacillati</taxon>
        <taxon>Bacillota</taxon>
        <taxon>Clostridia</taxon>
        <taxon>Eubacteriales</taxon>
        <taxon>Clostridiaceae</taxon>
        <taxon>Clostridium</taxon>
    </lineage>
</organism>
<gene>
    <name evidence="2" type="ORF">CLMAG_35950</name>
</gene>
<dbReference type="AlphaFoldDB" id="A0A162S2K5"/>
<reference evidence="2 3" key="1">
    <citation type="submission" date="2016-04" db="EMBL/GenBank/DDBJ databases">
        <title>Genome sequence of Clostridium magnum DSM 2767.</title>
        <authorList>
            <person name="Poehlein A."/>
            <person name="Uhlig R."/>
            <person name="Fischer R."/>
            <person name="Bahl H."/>
            <person name="Daniel R."/>
        </authorList>
    </citation>
    <scope>NUCLEOTIDE SEQUENCE [LARGE SCALE GENOMIC DNA]</scope>
    <source>
        <strain evidence="2 3">DSM 2767</strain>
    </source>
</reference>
<sequence>MKEYYRCIKEYIGSVNMAVKSLIIIGFIALAETILTIFFDPYNQTSPTDVSIRSVMSSIFGFIFGAQTTENSNITSKKLQTFISCTVAIICLLTSVAVHWLNVNQTGASAVEIRNLLFASVGFLLSRAKE</sequence>
<evidence type="ECO:0000313" key="2">
    <source>
        <dbReference type="EMBL" id="KZL90694.1"/>
    </source>
</evidence>
<feature type="transmembrane region" description="Helical" evidence="1">
    <location>
        <begin position="21"/>
        <end position="39"/>
    </location>
</feature>
<dbReference type="EMBL" id="LWAE01000004">
    <property type="protein sequence ID" value="KZL90694.1"/>
    <property type="molecule type" value="Genomic_DNA"/>
</dbReference>
<name>A0A162S2K5_9CLOT</name>
<evidence type="ECO:0000256" key="1">
    <source>
        <dbReference type="SAM" id="Phobius"/>
    </source>
</evidence>
<dbReference type="STRING" id="1121326.CLMAG_35950"/>
<dbReference type="RefSeq" id="WP_066625290.1">
    <property type="nucleotide sequence ID" value="NZ_FQXL01000028.1"/>
</dbReference>
<keyword evidence="1" id="KW-0472">Membrane</keyword>
<evidence type="ECO:0000313" key="3">
    <source>
        <dbReference type="Proteomes" id="UP000076603"/>
    </source>
</evidence>
<comment type="caution">
    <text evidence="2">The sequence shown here is derived from an EMBL/GenBank/DDBJ whole genome shotgun (WGS) entry which is preliminary data.</text>
</comment>
<dbReference type="Proteomes" id="UP000076603">
    <property type="component" value="Unassembled WGS sequence"/>
</dbReference>